<dbReference type="GeneID" id="63787247"/>
<accession>A0A1Y2F7X3</accession>
<sequence length="454" mass="50979">MPALQLSSAHSIANTSSCFIVQRLSDPMQTGTRCASYRHQARCLPILLLLWTLSFGVETQAARCVQAKFTAFATMPLPFQSSCSQSSSSSHSFQTDEPVMDPRFWEKYKGQCFASWDPNVRQPNTGAEDICRNVCADVIGDLIYGTAKSGPDYCQKVVGIDLNAPPGAHNTRSEPHMWDIKFNNPFWHYESPLACSCGVDVVIQSIMEHNDGFLTLMTPNFVPFPPAWNPEEDPNYYRQVPYSTAIMGPPTRVPTYLGSPDCHAHTVIDRRLSSPSVFRSQPWYLFIANARAEQYGRISLQLVFIVQRITFMVNHQYTALQAVSCDVSFQDVSSTAGSSSQAQGVFACTVSYAKHGTEGSVANQIGLRCTRARGKNSFTKEIDDRVSALYKSDPDIVRKKYERGQEAIRTLTEICVIMEWNNPELVPLTEKLREVLDDPQWNRDHFEAHYQNLA</sequence>
<dbReference type="AlphaFoldDB" id="A0A1Y2F7X3"/>
<name>A0A1Y2F7X3_PROLT</name>
<keyword evidence="2" id="KW-1185">Reference proteome</keyword>
<dbReference type="EMBL" id="MCFI01000016">
    <property type="protein sequence ID" value="ORY79015.1"/>
    <property type="molecule type" value="Genomic_DNA"/>
</dbReference>
<dbReference type="RefSeq" id="XP_040723647.1">
    <property type="nucleotide sequence ID" value="XM_040870648.1"/>
</dbReference>
<dbReference type="Proteomes" id="UP000193685">
    <property type="component" value="Unassembled WGS sequence"/>
</dbReference>
<comment type="caution">
    <text evidence="1">The sequence shown here is derived from an EMBL/GenBank/DDBJ whole genome shotgun (WGS) entry which is preliminary data.</text>
</comment>
<evidence type="ECO:0000313" key="1">
    <source>
        <dbReference type="EMBL" id="ORY79015.1"/>
    </source>
</evidence>
<gene>
    <name evidence="1" type="ORF">BCR37DRAFT_388624</name>
</gene>
<organism evidence="1 2">
    <name type="scientific">Protomyces lactucae-debilis</name>
    <dbReference type="NCBI Taxonomy" id="2754530"/>
    <lineage>
        <taxon>Eukaryota</taxon>
        <taxon>Fungi</taxon>
        <taxon>Dikarya</taxon>
        <taxon>Ascomycota</taxon>
        <taxon>Taphrinomycotina</taxon>
        <taxon>Taphrinomycetes</taxon>
        <taxon>Taphrinales</taxon>
        <taxon>Protomycetaceae</taxon>
        <taxon>Protomyces</taxon>
    </lineage>
</organism>
<evidence type="ECO:0000313" key="2">
    <source>
        <dbReference type="Proteomes" id="UP000193685"/>
    </source>
</evidence>
<reference evidence="1 2" key="1">
    <citation type="submission" date="2016-07" db="EMBL/GenBank/DDBJ databases">
        <title>Pervasive Adenine N6-methylation of Active Genes in Fungi.</title>
        <authorList>
            <consortium name="DOE Joint Genome Institute"/>
            <person name="Mondo S.J."/>
            <person name="Dannebaum R.O."/>
            <person name="Kuo R.C."/>
            <person name="Labutti K."/>
            <person name="Haridas S."/>
            <person name="Kuo A."/>
            <person name="Salamov A."/>
            <person name="Ahrendt S.R."/>
            <person name="Lipzen A."/>
            <person name="Sullivan W."/>
            <person name="Andreopoulos W.B."/>
            <person name="Clum A."/>
            <person name="Lindquist E."/>
            <person name="Daum C."/>
            <person name="Ramamoorthy G.K."/>
            <person name="Gryganskyi A."/>
            <person name="Culley D."/>
            <person name="Magnuson J.K."/>
            <person name="James T.Y."/>
            <person name="O'Malley M.A."/>
            <person name="Stajich J.E."/>
            <person name="Spatafora J.W."/>
            <person name="Visel A."/>
            <person name="Grigoriev I.V."/>
        </authorList>
    </citation>
    <scope>NUCLEOTIDE SEQUENCE [LARGE SCALE GENOMIC DNA]</scope>
    <source>
        <strain evidence="1 2">12-1054</strain>
    </source>
</reference>
<protein>
    <submittedName>
        <fullName evidence="1">Uncharacterized protein</fullName>
    </submittedName>
</protein>
<proteinExistence type="predicted"/>